<evidence type="ECO:0000256" key="1">
    <source>
        <dbReference type="SAM" id="Phobius"/>
    </source>
</evidence>
<dbReference type="Pfam" id="PF05705">
    <property type="entry name" value="DUF829"/>
    <property type="match status" value="1"/>
</dbReference>
<comment type="caution">
    <text evidence="2">The sequence shown here is derived from an EMBL/GenBank/DDBJ whole genome shotgun (WGS) entry which is preliminary data.</text>
</comment>
<organism evidence="2 3">
    <name type="scientific">Symbiochloris irregularis</name>
    <dbReference type="NCBI Taxonomy" id="706552"/>
    <lineage>
        <taxon>Eukaryota</taxon>
        <taxon>Viridiplantae</taxon>
        <taxon>Chlorophyta</taxon>
        <taxon>core chlorophytes</taxon>
        <taxon>Trebouxiophyceae</taxon>
        <taxon>Trebouxiales</taxon>
        <taxon>Trebouxiaceae</taxon>
        <taxon>Symbiochloris</taxon>
    </lineage>
</organism>
<dbReference type="AlphaFoldDB" id="A0AAW1NUF6"/>
<evidence type="ECO:0008006" key="4">
    <source>
        <dbReference type="Google" id="ProtNLM"/>
    </source>
</evidence>
<dbReference type="PANTHER" id="PTHR12265">
    <property type="entry name" value="TRANSMEMBRANE PROTEIN 53"/>
    <property type="match status" value="1"/>
</dbReference>
<gene>
    <name evidence="2" type="ORF">WJX73_008510</name>
</gene>
<name>A0AAW1NUF6_9CHLO</name>
<protein>
    <recommendedName>
        <fullName evidence="4">Transmembrane protein 53</fullName>
    </recommendedName>
</protein>
<proteinExistence type="predicted"/>
<evidence type="ECO:0000313" key="2">
    <source>
        <dbReference type="EMBL" id="KAK9795203.1"/>
    </source>
</evidence>
<dbReference type="Proteomes" id="UP001465755">
    <property type="component" value="Unassembled WGS sequence"/>
</dbReference>
<dbReference type="InterPro" id="IPR029058">
    <property type="entry name" value="AB_hydrolase_fold"/>
</dbReference>
<keyword evidence="1" id="KW-0812">Transmembrane</keyword>
<feature type="transmembrane region" description="Helical" evidence="1">
    <location>
        <begin position="166"/>
        <end position="189"/>
    </location>
</feature>
<dbReference type="InterPro" id="IPR008547">
    <property type="entry name" value="DUF829_TMEM53"/>
</dbReference>
<sequence>MSETADGDGPPAVRAALRRGFKLKLAANEDSPLIILLGWHGCKDRYLSKYGSLVSDLGYSQLRAILPSEHIWWPWDGGRTKFTRMLMDVLLDTGLCPRRQVVLYAFSNGGAFVIEEMYKLFRSTTKYHAVQRSISGLVFDSAPSYLYASTLHQSSVVSVRGGYARWMWPLLSAVVWLLVGLTLFMSGLLDGWRPTRRVQYWNWFKTVDFKVPQLWLYAAGDPLCDCAQLEKLIAARKARGDAVQSHRWQDSEHVGHYKRCAITCP</sequence>
<accession>A0AAW1NUF6</accession>
<evidence type="ECO:0000313" key="3">
    <source>
        <dbReference type="Proteomes" id="UP001465755"/>
    </source>
</evidence>
<keyword evidence="1" id="KW-0472">Membrane</keyword>
<dbReference type="EMBL" id="JALJOQ010000131">
    <property type="protein sequence ID" value="KAK9795203.1"/>
    <property type="molecule type" value="Genomic_DNA"/>
</dbReference>
<keyword evidence="3" id="KW-1185">Reference proteome</keyword>
<dbReference type="SUPFAM" id="SSF53474">
    <property type="entry name" value="alpha/beta-Hydrolases"/>
    <property type="match status" value="1"/>
</dbReference>
<dbReference type="PANTHER" id="PTHR12265:SF0">
    <property type="entry name" value="EXPRESSED PROTEIN"/>
    <property type="match status" value="1"/>
</dbReference>
<dbReference type="Gene3D" id="3.40.50.1820">
    <property type="entry name" value="alpha/beta hydrolase"/>
    <property type="match status" value="1"/>
</dbReference>
<reference evidence="2 3" key="1">
    <citation type="journal article" date="2024" name="Nat. Commun.">
        <title>Phylogenomics reveals the evolutionary origins of lichenization in chlorophyte algae.</title>
        <authorList>
            <person name="Puginier C."/>
            <person name="Libourel C."/>
            <person name="Otte J."/>
            <person name="Skaloud P."/>
            <person name="Haon M."/>
            <person name="Grisel S."/>
            <person name="Petersen M."/>
            <person name="Berrin J.G."/>
            <person name="Delaux P.M."/>
            <person name="Dal Grande F."/>
            <person name="Keller J."/>
        </authorList>
    </citation>
    <scope>NUCLEOTIDE SEQUENCE [LARGE SCALE GENOMIC DNA]</scope>
    <source>
        <strain evidence="2 3">SAG 2036</strain>
    </source>
</reference>
<keyword evidence="1" id="KW-1133">Transmembrane helix</keyword>